<dbReference type="GO" id="GO:0016491">
    <property type="term" value="F:oxidoreductase activity"/>
    <property type="evidence" value="ECO:0007669"/>
    <property type="project" value="UniProtKB-KW"/>
</dbReference>
<keyword evidence="3" id="KW-0560">Oxidoreductase</keyword>
<dbReference type="AlphaFoldDB" id="A0A1G1ZPS0"/>
<name>A0A1G1ZPS0_9BACT</name>
<accession>A0A1G1ZPS0</accession>
<evidence type="ECO:0000256" key="5">
    <source>
        <dbReference type="ARBA" id="ARBA00023284"/>
    </source>
</evidence>
<evidence type="ECO:0000313" key="8">
    <source>
        <dbReference type="EMBL" id="OGY66678.1"/>
    </source>
</evidence>
<dbReference type="PANTHER" id="PTHR13887:SF14">
    <property type="entry name" value="DISULFIDE BOND FORMATION PROTEIN D"/>
    <property type="match status" value="1"/>
</dbReference>
<evidence type="ECO:0000256" key="6">
    <source>
        <dbReference type="SAM" id="Phobius"/>
    </source>
</evidence>
<dbReference type="STRING" id="1798406.A3A04_01590"/>
<gene>
    <name evidence="8" type="ORF">A3A04_01590</name>
</gene>
<comment type="caution">
    <text evidence="8">The sequence shown here is derived from an EMBL/GenBank/DDBJ whole genome shotgun (WGS) entry which is preliminary data.</text>
</comment>
<reference evidence="8 9" key="1">
    <citation type="journal article" date="2016" name="Nat. Commun.">
        <title>Thousands of microbial genomes shed light on interconnected biogeochemical processes in an aquifer system.</title>
        <authorList>
            <person name="Anantharaman K."/>
            <person name="Brown C.T."/>
            <person name="Hug L.A."/>
            <person name="Sharon I."/>
            <person name="Castelle C.J."/>
            <person name="Probst A.J."/>
            <person name="Thomas B.C."/>
            <person name="Singh A."/>
            <person name="Wilkins M.J."/>
            <person name="Karaoz U."/>
            <person name="Brodie E.L."/>
            <person name="Williams K.H."/>
            <person name="Hubbard S.S."/>
            <person name="Banfield J.F."/>
        </authorList>
    </citation>
    <scope>NUCLEOTIDE SEQUENCE [LARGE SCALE GENOMIC DNA]</scope>
</reference>
<dbReference type="EMBL" id="MHJI01000001">
    <property type="protein sequence ID" value="OGY66678.1"/>
    <property type="molecule type" value="Genomic_DNA"/>
</dbReference>
<evidence type="ECO:0000313" key="9">
    <source>
        <dbReference type="Proteomes" id="UP000178517"/>
    </source>
</evidence>
<feature type="domain" description="Thioredoxin" evidence="7">
    <location>
        <begin position="50"/>
        <end position="234"/>
    </location>
</feature>
<keyword evidence="6" id="KW-0472">Membrane</keyword>
<comment type="similarity">
    <text evidence="1">Belongs to the thioredoxin family. DsbA subfamily.</text>
</comment>
<dbReference type="InterPro" id="IPR036249">
    <property type="entry name" value="Thioredoxin-like_sf"/>
</dbReference>
<sequence length="237" mass="26104">MENEIREKKGDSMIPVSIIIAGVLIAASVLYSVNGGNGNGGQGNAEENLKALGTRTPEIESYDAVLGEKNAPVTFFEFGDYQCPFCGKFFAEVESLIRKDYVKTGKINMVWRDFAFLGPESRSAAYAAQCAKEEGRYWEYHDAIMIEEQRDGRENNGNLTTEFFTKTAKDLELNVATFSECLSTEKYKDVVTEAYQSAVDAGVNSTPTAYVGGRMVKGALPYSAFQTLIDEAIRVSK</sequence>
<dbReference type="InterPro" id="IPR012336">
    <property type="entry name" value="Thioredoxin-like_fold"/>
</dbReference>
<evidence type="ECO:0000256" key="4">
    <source>
        <dbReference type="ARBA" id="ARBA00023157"/>
    </source>
</evidence>
<dbReference type="Gene3D" id="3.40.30.10">
    <property type="entry name" value="Glutaredoxin"/>
    <property type="match status" value="1"/>
</dbReference>
<proteinExistence type="inferred from homology"/>
<organism evidence="8 9">
    <name type="scientific">Candidatus Harrisonbacteria bacterium RIFCSPLOWO2_01_FULL_40_28</name>
    <dbReference type="NCBI Taxonomy" id="1798406"/>
    <lineage>
        <taxon>Bacteria</taxon>
        <taxon>Candidatus Harrisoniibacteriota</taxon>
    </lineage>
</organism>
<dbReference type="SUPFAM" id="SSF52833">
    <property type="entry name" value="Thioredoxin-like"/>
    <property type="match status" value="1"/>
</dbReference>
<dbReference type="Proteomes" id="UP000178517">
    <property type="component" value="Unassembled WGS sequence"/>
</dbReference>
<evidence type="ECO:0000256" key="3">
    <source>
        <dbReference type="ARBA" id="ARBA00023002"/>
    </source>
</evidence>
<protein>
    <recommendedName>
        <fullName evidence="7">Thioredoxin domain-containing protein</fullName>
    </recommendedName>
</protein>
<evidence type="ECO:0000256" key="2">
    <source>
        <dbReference type="ARBA" id="ARBA00022729"/>
    </source>
</evidence>
<dbReference type="InterPro" id="IPR013766">
    <property type="entry name" value="Thioredoxin_domain"/>
</dbReference>
<evidence type="ECO:0000259" key="7">
    <source>
        <dbReference type="PROSITE" id="PS51352"/>
    </source>
</evidence>
<keyword evidence="5" id="KW-0676">Redox-active center</keyword>
<keyword evidence="4" id="KW-1015">Disulfide bond</keyword>
<evidence type="ECO:0000256" key="1">
    <source>
        <dbReference type="ARBA" id="ARBA00005791"/>
    </source>
</evidence>
<keyword evidence="2" id="KW-0732">Signal</keyword>
<dbReference type="PANTHER" id="PTHR13887">
    <property type="entry name" value="GLUTATHIONE S-TRANSFERASE KAPPA"/>
    <property type="match status" value="1"/>
</dbReference>
<keyword evidence="6" id="KW-1133">Transmembrane helix</keyword>
<keyword evidence="6" id="KW-0812">Transmembrane</keyword>
<feature type="transmembrane region" description="Helical" evidence="6">
    <location>
        <begin position="12"/>
        <end position="33"/>
    </location>
</feature>
<dbReference type="Pfam" id="PF13462">
    <property type="entry name" value="Thioredoxin_4"/>
    <property type="match status" value="1"/>
</dbReference>
<dbReference type="PROSITE" id="PS51352">
    <property type="entry name" value="THIOREDOXIN_2"/>
    <property type="match status" value="1"/>
</dbReference>